<dbReference type="EMBL" id="BGZK01000844">
    <property type="protein sequence ID" value="GBP62608.1"/>
    <property type="molecule type" value="Genomic_DNA"/>
</dbReference>
<feature type="region of interest" description="Disordered" evidence="1">
    <location>
        <begin position="16"/>
        <end position="77"/>
    </location>
</feature>
<accession>A0A4C1XGR4</accession>
<sequence length="90" mass="10243">MILSRLRPVVVSEFKTGEEAESRARDRDRNRKRDKIVDFHGFPRIGSGASHEQTQNELASIPLNGAPYSGGATKRLRRPVKRERITVLRC</sequence>
<organism evidence="2 3">
    <name type="scientific">Eumeta variegata</name>
    <name type="common">Bagworm moth</name>
    <name type="synonym">Eumeta japonica</name>
    <dbReference type="NCBI Taxonomy" id="151549"/>
    <lineage>
        <taxon>Eukaryota</taxon>
        <taxon>Metazoa</taxon>
        <taxon>Ecdysozoa</taxon>
        <taxon>Arthropoda</taxon>
        <taxon>Hexapoda</taxon>
        <taxon>Insecta</taxon>
        <taxon>Pterygota</taxon>
        <taxon>Neoptera</taxon>
        <taxon>Endopterygota</taxon>
        <taxon>Lepidoptera</taxon>
        <taxon>Glossata</taxon>
        <taxon>Ditrysia</taxon>
        <taxon>Tineoidea</taxon>
        <taxon>Psychidae</taxon>
        <taxon>Oiketicinae</taxon>
        <taxon>Eumeta</taxon>
    </lineage>
</organism>
<reference evidence="2 3" key="1">
    <citation type="journal article" date="2019" name="Commun. Biol.">
        <title>The bagworm genome reveals a unique fibroin gene that provides high tensile strength.</title>
        <authorList>
            <person name="Kono N."/>
            <person name="Nakamura H."/>
            <person name="Ohtoshi R."/>
            <person name="Tomita M."/>
            <person name="Numata K."/>
            <person name="Arakawa K."/>
        </authorList>
    </citation>
    <scope>NUCLEOTIDE SEQUENCE [LARGE SCALE GENOMIC DNA]</scope>
</reference>
<dbReference type="AlphaFoldDB" id="A0A4C1XGR4"/>
<name>A0A4C1XGR4_EUMVA</name>
<dbReference type="Proteomes" id="UP000299102">
    <property type="component" value="Unassembled WGS sequence"/>
</dbReference>
<gene>
    <name evidence="2" type="ORF">EVAR_47045_1</name>
</gene>
<evidence type="ECO:0000313" key="3">
    <source>
        <dbReference type="Proteomes" id="UP000299102"/>
    </source>
</evidence>
<keyword evidence="3" id="KW-1185">Reference proteome</keyword>
<evidence type="ECO:0000256" key="1">
    <source>
        <dbReference type="SAM" id="MobiDB-lite"/>
    </source>
</evidence>
<protein>
    <submittedName>
        <fullName evidence="2">Uncharacterized protein</fullName>
    </submittedName>
</protein>
<feature type="compositionally biased region" description="Basic and acidic residues" evidence="1">
    <location>
        <begin position="16"/>
        <end position="38"/>
    </location>
</feature>
<evidence type="ECO:0000313" key="2">
    <source>
        <dbReference type="EMBL" id="GBP62608.1"/>
    </source>
</evidence>
<proteinExistence type="predicted"/>
<comment type="caution">
    <text evidence="2">The sequence shown here is derived from an EMBL/GenBank/DDBJ whole genome shotgun (WGS) entry which is preliminary data.</text>
</comment>